<proteinExistence type="predicted"/>
<dbReference type="Gene3D" id="1.25.40.10">
    <property type="entry name" value="Tetratricopeptide repeat domain"/>
    <property type="match status" value="1"/>
</dbReference>
<reference evidence="2 3" key="1">
    <citation type="submission" date="2016-10" db="EMBL/GenBank/DDBJ databases">
        <title>Rodentibacter gen. nov. and new species.</title>
        <authorList>
            <person name="Christensen H."/>
        </authorList>
    </citation>
    <scope>NUCLEOTIDE SEQUENCE [LARGE SCALE GENOMIC DNA]</scope>
    <source>
        <strain evidence="3">ppn416</strain>
    </source>
</reference>
<dbReference type="EMBL" id="MLHN01000005">
    <property type="protein sequence ID" value="OOF51434.1"/>
    <property type="molecule type" value="Genomic_DNA"/>
</dbReference>
<keyword evidence="1" id="KW-0802">TPR repeat</keyword>
<dbReference type="Proteomes" id="UP000188481">
    <property type="component" value="Unassembled WGS sequence"/>
</dbReference>
<dbReference type="AlphaFoldDB" id="A0A1V3J8B4"/>
<organism evidence="2 3">
    <name type="scientific">Rodentibacter genomosp. 1</name>
    <dbReference type="NCBI Taxonomy" id="1908264"/>
    <lineage>
        <taxon>Bacteria</taxon>
        <taxon>Pseudomonadati</taxon>
        <taxon>Pseudomonadota</taxon>
        <taxon>Gammaproteobacteria</taxon>
        <taxon>Pasteurellales</taxon>
        <taxon>Pasteurellaceae</taxon>
        <taxon>Rodentibacter</taxon>
    </lineage>
</organism>
<dbReference type="Pfam" id="PF13181">
    <property type="entry name" value="TPR_8"/>
    <property type="match status" value="1"/>
</dbReference>
<dbReference type="RefSeq" id="WP_077541480.1">
    <property type="nucleotide sequence ID" value="NZ_MLHN01000005.1"/>
</dbReference>
<keyword evidence="3" id="KW-1185">Reference proteome</keyword>
<accession>A0A1V3J8B4</accession>
<comment type="caution">
    <text evidence="2">The sequence shown here is derived from an EMBL/GenBank/DDBJ whole genome shotgun (WGS) entry which is preliminary data.</text>
</comment>
<dbReference type="InterPro" id="IPR011990">
    <property type="entry name" value="TPR-like_helical_dom_sf"/>
</dbReference>
<feature type="repeat" description="TPR" evidence="1">
    <location>
        <begin position="51"/>
        <end position="84"/>
    </location>
</feature>
<dbReference type="STRING" id="1908264.BKK54_03215"/>
<gene>
    <name evidence="2" type="ORF">BKK54_03215</name>
</gene>
<evidence type="ECO:0000256" key="1">
    <source>
        <dbReference type="PROSITE-ProRule" id="PRU00339"/>
    </source>
</evidence>
<sequence length="263" mass="30542">MIKLPKLAINECFKKIMQLQTVRKQNLPVSEVEVSLLRQKCEKLLKTKHRDYAYAIMGCTHSLLGETEIMISYFEKALEISPNDPQINYNYAIELLNNFQVPQAISQFRKAAELNSDLVFLFPILDSFLQLICIDEAQSVLDKIKSQVYCNKELGKNVEINASITGNQNLINGYTQLPKGDLVHIQTLIHQLHCLKMKNYPKNIAIEHTFDGKEKEFVYAIHDKVSPLEKIWQFDDELMQDFINFEEKHDIHLPYFTLMYQGA</sequence>
<protein>
    <submittedName>
        <fullName evidence="2">Uncharacterized protein</fullName>
    </submittedName>
</protein>
<dbReference type="SMART" id="SM00028">
    <property type="entry name" value="TPR"/>
    <property type="match status" value="2"/>
</dbReference>
<dbReference type="InterPro" id="IPR019734">
    <property type="entry name" value="TPR_rpt"/>
</dbReference>
<dbReference type="PROSITE" id="PS50005">
    <property type="entry name" value="TPR"/>
    <property type="match status" value="1"/>
</dbReference>
<name>A0A1V3J8B4_9PAST</name>
<dbReference type="SUPFAM" id="SSF48452">
    <property type="entry name" value="TPR-like"/>
    <property type="match status" value="1"/>
</dbReference>
<evidence type="ECO:0000313" key="3">
    <source>
        <dbReference type="Proteomes" id="UP000188481"/>
    </source>
</evidence>
<evidence type="ECO:0000313" key="2">
    <source>
        <dbReference type="EMBL" id="OOF51434.1"/>
    </source>
</evidence>